<evidence type="ECO:0000313" key="2">
    <source>
        <dbReference type="Proteomes" id="UP001177140"/>
    </source>
</evidence>
<name>A0AA41W246_PAPNU</name>
<accession>A0AA41W246</accession>
<dbReference type="AlphaFoldDB" id="A0AA41W246"/>
<sequence>YRSLLGTFARHAAASSRQLNLTFMQTIDDLKSSVLKINSLEEQRSISAWDDEHIPEEIVSTKPVPGSILEQTEFPSIGTTELFLSNGMRVCYKHTDHLNDQVLFTGFTYGGFSELSESEYSSCSMGSIIAEEIGVFGYRPSVLKDMLAGKRAKVSPRIGAYMRSFSGDCSPSDLETALQ</sequence>
<reference evidence="1" key="1">
    <citation type="submission" date="2022-03" db="EMBL/GenBank/DDBJ databases">
        <title>A functionally conserved STORR gene fusion in Papaver species that diverged 16.8 million years ago.</title>
        <authorList>
            <person name="Catania T."/>
        </authorList>
    </citation>
    <scope>NUCLEOTIDE SEQUENCE</scope>
    <source>
        <strain evidence="1">S-191538</strain>
    </source>
</reference>
<organism evidence="1 2">
    <name type="scientific">Papaver nudicaule</name>
    <name type="common">Iceland poppy</name>
    <dbReference type="NCBI Taxonomy" id="74823"/>
    <lineage>
        <taxon>Eukaryota</taxon>
        <taxon>Viridiplantae</taxon>
        <taxon>Streptophyta</taxon>
        <taxon>Embryophyta</taxon>
        <taxon>Tracheophyta</taxon>
        <taxon>Spermatophyta</taxon>
        <taxon>Magnoliopsida</taxon>
        <taxon>Ranunculales</taxon>
        <taxon>Papaveraceae</taxon>
        <taxon>Papaveroideae</taxon>
        <taxon>Papaver</taxon>
    </lineage>
</organism>
<dbReference type="EMBL" id="JAJJMA010342486">
    <property type="protein sequence ID" value="MCL7051786.1"/>
    <property type="molecule type" value="Genomic_DNA"/>
</dbReference>
<evidence type="ECO:0000313" key="1">
    <source>
        <dbReference type="EMBL" id="MCL7051786.1"/>
    </source>
</evidence>
<feature type="non-terminal residue" evidence="1">
    <location>
        <position position="179"/>
    </location>
</feature>
<feature type="non-terminal residue" evidence="1">
    <location>
        <position position="1"/>
    </location>
</feature>
<keyword evidence="2" id="KW-1185">Reference proteome</keyword>
<comment type="caution">
    <text evidence="1">The sequence shown here is derived from an EMBL/GenBank/DDBJ whole genome shotgun (WGS) entry which is preliminary data.</text>
</comment>
<gene>
    <name evidence="1" type="ORF">MKW94_023889</name>
</gene>
<protein>
    <submittedName>
        <fullName evidence="1">Uncharacterized protein</fullName>
    </submittedName>
</protein>
<dbReference type="Proteomes" id="UP001177140">
    <property type="component" value="Unassembled WGS sequence"/>
</dbReference>
<proteinExistence type="predicted"/>